<feature type="transmembrane region" description="Helical" evidence="7">
    <location>
        <begin position="227"/>
        <end position="248"/>
    </location>
</feature>
<reference evidence="9 10" key="1">
    <citation type="submission" date="2020-07" db="EMBL/GenBank/DDBJ databases">
        <authorList>
            <person name="Feng H."/>
        </authorList>
    </citation>
    <scope>NUCLEOTIDE SEQUENCE [LARGE SCALE GENOMIC DNA]</scope>
    <source>
        <strain evidence="10">s-10</strain>
    </source>
</reference>
<feature type="transmembrane region" description="Helical" evidence="7">
    <location>
        <begin position="197"/>
        <end position="215"/>
    </location>
</feature>
<dbReference type="Pfam" id="PF00892">
    <property type="entry name" value="EamA"/>
    <property type="match status" value="2"/>
</dbReference>
<dbReference type="RefSeq" id="WP_181751431.1">
    <property type="nucleotide sequence ID" value="NZ_JACEIQ010000006.1"/>
</dbReference>
<evidence type="ECO:0000259" key="8">
    <source>
        <dbReference type="Pfam" id="PF00892"/>
    </source>
</evidence>
<comment type="caution">
    <text evidence="9">The sequence shown here is derived from an EMBL/GenBank/DDBJ whole genome shotgun (WGS) entry which is preliminary data.</text>
</comment>
<evidence type="ECO:0000313" key="9">
    <source>
        <dbReference type="EMBL" id="MBA4494182.1"/>
    </source>
</evidence>
<feature type="domain" description="EamA" evidence="8">
    <location>
        <begin position="166"/>
        <end position="302"/>
    </location>
</feature>
<keyword evidence="4 7" id="KW-0812">Transmembrane</keyword>
<dbReference type="InterPro" id="IPR050638">
    <property type="entry name" value="AA-Vitamin_Transporters"/>
</dbReference>
<organism evidence="9 10">
    <name type="scientific">Paenactinomyces guangxiensis</name>
    <dbReference type="NCBI Taxonomy" id="1490290"/>
    <lineage>
        <taxon>Bacteria</taxon>
        <taxon>Bacillati</taxon>
        <taxon>Bacillota</taxon>
        <taxon>Bacilli</taxon>
        <taxon>Bacillales</taxon>
        <taxon>Thermoactinomycetaceae</taxon>
        <taxon>Paenactinomyces</taxon>
    </lineage>
</organism>
<keyword evidence="6 7" id="KW-0472">Membrane</keyword>
<gene>
    <name evidence="9" type="ORF">H1191_07680</name>
</gene>
<dbReference type="SUPFAM" id="SSF103481">
    <property type="entry name" value="Multidrug resistance efflux transporter EmrE"/>
    <property type="match status" value="2"/>
</dbReference>
<evidence type="ECO:0000256" key="4">
    <source>
        <dbReference type="ARBA" id="ARBA00022692"/>
    </source>
</evidence>
<dbReference type="PANTHER" id="PTHR32322">
    <property type="entry name" value="INNER MEMBRANE TRANSPORTER"/>
    <property type="match status" value="1"/>
</dbReference>
<evidence type="ECO:0000256" key="6">
    <source>
        <dbReference type="ARBA" id="ARBA00023136"/>
    </source>
</evidence>
<feature type="transmembrane region" description="Helical" evidence="7">
    <location>
        <begin position="260"/>
        <end position="279"/>
    </location>
</feature>
<dbReference type="EMBL" id="JACEIQ010000006">
    <property type="protein sequence ID" value="MBA4494182.1"/>
    <property type="molecule type" value="Genomic_DNA"/>
</dbReference>
<feature type="transmembrane region" description="Helical" evidence="7">
    <location>
        <begin position="45"/>
        <end position="65"/>
    </location>
</feature>
<accession>A0A7W1WQJ2</accession>
<dbReference type="GO" id="GO:0005886">
    <property type="term" value="C:plasma membrane"/>
    <property type="evidence" value="ECO:0007669"/>
    <property type="project" value="UniProtKB-SubCell"/>
</dbReference>
<evidence type="ECO:0000256" key="5">
    <source>
        <dbReference type="ARBA" id="ARBA00022989"/>
    </source>
</evidence>
<keyword evidence="3" id="KW-1003">Cell membrane</keyword>
<feature type="transmembrane region" description="Helical" evidence="7">
    <location>
        <begin position="18"/>
        <end position="39"/>
    </location>
</feature>
<dbReference type="InterPro" id="IPR037185">
    <property type="entry name" value="EmrE-like"/>
</dbReference>
<evidence type="ECO:0000256" key="3">
    <source>
        <dbReference type="ARBA" id="ARBA00022475"/>
    </source>
</evidence>
<sequence length="321" mass="34871">MTKGSATHPSDPGHRMSYFVLITTMVFWGSAFVSSKVAIDSVPPSVAALIRFGLAALFMLLFLRTRRKEIRTVPRESWFGLAILGLLGVAVYNLLFFWGLAFSRASDGTMIIPTLSPAVTVLLAALFLKEKLGRKQVGGLCLALIGSLVFFSAIGLGEVVNIRRMTGDLLFLAAAVCWSVYTLLGRKLLHKVDPMPATAYAMLFGSIALGFFAISDLSKVQWSGLSAGFWANQFYLALFPTVIANWFYYIGVKGIGAPRAAVFMYFVPVSGLVLAGLILNDVPTPVQLIGSALMLLGVWLVNHRAAPSPTGQEQKERIHHV</sequence>
<proteinExistence type="inferred from homology"/>
<evidence type="ECO:0000256" key="2">
    <source>
        <dbReference type="ARBA" id="ARBA00007362"/>
    </source>
</evidence>
<dbReference type="PANTHER" id="PTHR32322:SF18">
    <property type="entry name" value="S-ADENOSYLMETHIONINE_S-ADENOSYLHOMOCYSTEINE TRANSPORTER"/>
    <property type="match status" value="1"/>
</dbReference>
<keyword evidence="5 7" id="KW-1133">Transmembrane helix</keyword>
<keyword evidence="10" id="KW-1185">Reference proteome</keyword>
<feature type="transmembrane region" description="Helical" evidence="7">
    <location>
        <begin position="110"/>
        <end position="128"/>
    </location>
</feature>
<comment type="similarity">
    <text evidence="2">Belongs to the EamA transporter family.</text>
</comment>
<evidence type="ECO:0000256" key="1">
    <source>
        <dbReference type="ARBA" id="ARBA00004651"/>
    </source>
</evidence>
<evidence type="ECO:0000313" key="10">
    <source>
        <dbReference type="Proteomes" id="UP000535491"/>
    </source>
</evidence>
<dbReference type="InterPro" id="IPR000620">
    <property type="entry name" value="EamA_dom"/>
</dbReference>
<feature type="transmembrane region" description="Helical" evidence="7">
    <location>
        <begin position="169"/>
        <end position="185"/>
    </location>
</feature>
<dbReference type="Proteomes" id="UP000535491">
    <property type="component" value="Unassembled WGS sequence"/>
</dbReference>
<evidence type="ECO:0000256" key="7">
    <source>
        <dbReference type="SAM" id="Phobius"/>
    </source>
</evidence>
<feature type="transmembrane region" description="Helical" evidence="7">
    <location>
        <begin position="140"/>
        <end position="157"/>
    </location>
</feature>
<comment type="subcellular location">
    <subcellularLocation>
        <location evidence="1">Cell membrane</location>
        <topology evidence="1">Multi-pass membrane protein</topology>
    </subcellularLocation>
</comment>
<feature type="transmembrane region" description="Helical" evidence="7">
    <location>
        <begin position="77"/>
        <end position="98"/>
    </location>
</feature>
<feature type="transmembrane region" description="Helical" evidence="7">
    <location>
        <begin position="285"/>
        <end position="302"/>
    </location>
</feature>
<name>A0A7W1WQJ2_9BACL</name>
<protein>
    <submittedName>
        <fullName evidence="9">DMT family transporter</fullName>
    </submittedName>
</protein>
<dbReference type="AlphaFoldDB" id="A0A7W1WQJ2"/>
<feature type="domain" description="EamA" evidence="8">
    <location>
        <begin position="17"/>
        <end position="151"/>
    </location>
</feature>